<name>A0A9D1SVW7_9FIRM</name>
<evidence type="ECO:0000313" key="3">
    <source>
        <dbReference type="Proteomes" id="UP000886857"/>
    </source>
</evidence>
<dbReference type="EMBL" id="DVOE01000020">
    <property type="protein sequence ID" value="HIU98508.1"/>
    <property type="molecule type" value="Genomic_DNA"/>
</dbReference>
<reference evidence="2" key="1">
    <citation type="submission" date="2020-10" db="EMBL/GenBank/DDBJ databases">
        <authorList>
            <person name="Gilroy R."/>
        </authorList>
    </citation>
    <scope>NUCLEOTIDE SEQUENCE</scope>
    <source>
        <strain evidence="2">10406</strain>
    </source>
</reference>
<accession>A0A9D1SVW7</accession>
<keyword evidence="1" id="KW-1133">Transmembrane helix</keyword>
<organism evidence="2 3">
    <name type="scientific">Candidatus Limadaptatus stercoripullorum</name>
    <dbReference type="NCBI Taxonomy" id="2840846"/>
    <lineage>
        <taxon>Bacteria</taxon>
        <taxon>Bacillati</taxon>
        <taxon>Bacillota</taxon>
        <taxon>Clostridia</taxon>
        <taxon>Eubacteriales</taxon>
        <taxon>Candidatus Limadaptatus</taxon>
    </lineage>
</organism>
<dbReference type="Proteomes" id="UP000886857">
    <property type="component" value="Unassembled WGS sequence"/>
</dbReference>
<dbReference type="AlphaFoldDB" id="A0A9D1SVW7"/>
<comment type="caution">
    <text evidence="2">The sequence shown here is derived from an EMBL/GenBank/DDBJ whole genome shotgun (WGS) entry which is preliminary data.</text>
</comment>
<evidence type="ECO:0000313" key="2">
    <source>
        <dbReference type="EMBL" id="HIU98508.1"/>
    </source>
</evidence>
<keyword evidence="1" id="KW-0812">Transmembrane</keyword>
<feature type="transmembrane region" description="Helical" evidence="1">
    <location>
        <begin position="39"/>
        <end position="59"/>
    </location>
</feature>
<sequence>MQSDKLTIEHISIPQSVAEKSVEIKPATRMTRGGRFRTALGSLLIAAGGASVGAGFWMLDIRAKNLGYINVFIAGAVIAGAALIALGVAAIVRAVREKKENTVK</sequence>
<feature type="transmembrane region" description="Helical" evidence="1">
    <location>
        <begin position="71"/>
        <end position="95"/>
    </location>
</feature>
<keyword evidence="1" id="KW-0472">Membrane</keyword>
<protein>
    <submittedName>
        <fullName evidence="2">Uncharacterized protein</fullName>
    </submittedName>
</protein>
<evidence type="ECO:0000256" key="1">
    <source>
        <dbReference type="SAM" id="Phobius"/>
    </source>
</evidence>
<reference evidence="2" key="2">
    <citation type="journal article" date="2021" name="PeerJ">
        <title>Extensive microbial diversity within the chicken gut microbiome revealed by metagenomics and culture.</title>
        <authorList>
            <person name="Gilroy R."/>
            <person name="Ravi A."/>
            <person name="Getino M."/>
            <person name="Pursley I."/>
            <person name="Horton D.L."/>
            <person name="Alikhan N.F."/>
            <person name="Baker D."/>
            <person name="Gharbi K."/>
            <person name="Hall N."/>
            <person name="Watson M."/>
            <person name="Adriaenssens E.M."/>
            <person name="Foster-Nyarko E."/>
            <person name="Jarju S."/>
            <person name="Secka A."/>
            <person name="Antonio M."/>
            <person name="Oren A."/>
            <person name="Chaudhuri R.R."/>
            <person name="La Ragione R."/>
            <person name="Hildebrand F."/>
            <person name="Pallen M.J."/>
        </authorList>
    </citation>
    <scope>NUCLEOTIDE SEQUENCE</scope>
    <source>
        <strain evidence="2">10406</strain>
    </source>
</reference>
<gene>
    <name evidence="2" type="ORF">IAC73_01525</name>
</gene>
<proteinExistence type="predicted"/>